<dbReference type="GO" id="GO:0000245">
    <property type="term" value="P:spliceosomal complex assembly"/>
    <property type="evidence" value="ECO:0007669"/>
    <property type="project" value="TreeGrafter"/>
</dbReference>
<comment type="catalytic activity">
    <reaction evidence="8">
        <text>L-seryl-[protein] + ATP = O-phospho-L-seryl-[protein] + ADP + H(+)</text>
        <dbReference type="Rhea" id="RHEA:17989"/>
        <dbReference type="Rhea" id="RHEA-COMP:9863"/>
        <dbReference type="Rhea" id="RHEA-COMP:11604"/>
        <dbReference type="ChEBI" id="CHEBI:15378"/>
        <dbReference type="ChEBI" id="CHEBI:29999"/>
        <dbReference type="ChEBI" id="CHEBI:30616"/>
        <dbReference type="ChEBI" id="CHEBI:83421"/>
        <dbReference type="ChEBI" id="CHEBI:456216"/>
        <dbReference type="EC" id="2.7.11.1"/>
    </reaction>
</comment>
<dbReference type="FunFam" id="1.10.510.10:FF:000275">
    <property type="entry name" value="SRSF protein kinase 2 isoform X3"/>
    <property type="match status" value="1"/>
</dbReference>
<dbReference type="eggNOG" id="KOG1290">
    <property type="taxonomic scope" value="Eukaryota"/>
</dbReference>
<dbReference type="SMART" id="SM00220">
    <property type="entry name" value="S_TKc"/>
    <property type="match status" value="1"/>
</dbReference>
<dbReference type="EnsemblMetazoa" id="SMAR013254-RA">
    <property type="protein sequence ID" value="SMAR013254-PA"/>
    <property type="gene ID" value="SMAR013254"/>
</dbReference>
<dbReference type="InterPro" id="IPR011009">
    <property type="entry name" value="Kinase-like_dom_sf"/>
</dbReference>
<evidence type="ECO:0000256" key="11">
    <source>
        <dbReference type="SAM" id="MobiDB-lite"/>
    </source>
</evidence>
<evidence type="ECO:0000256" key="5">
    <source>
        <dbReference type="ARBA" id="ARBA00022777"/>
    </source>
</evidence>
<evidence type="ECO:0000256" key="8">
    <source>
        <dbReference type="ARBA" id="ARBA00048679"/>
    </source>
</evidence>
<dbReference type="Proteomes" id="UP000014500">
    <property type="component" value="Unassembled WGS sequence"/>
</dbReference>
<protein>
    <recommendedName>
        <fullName evidence="1">non-specific serine/threonine protein kinase</fullName>
        <ecNumber evidence="1">2.7.11.1</ecNumber>
    </recommendedName>
</protein>
<evidence type="ECO:0000256" key="4">
    <source>
        <dbReference type="ARBA" id="ARBA00022741"/>
    </source>
</evidence>
<dbReference type="Gene3D" id="1.10.510.10">
    <property type="entry name" value="Transferase(Phosphotransferase) domain 1"/>
    <property type="match status" value="1"/>
</dbReference>
<dbReference type="GO" id="GO:0005634">
    <property type="term" value="C:nucleus"/>
    <property type="evidence" value="ECO:0007669"/>
    <property type="project" value="TreeGrafter"/>
</dbReference>
<accession>T1JHC3</accession>
<dbReference type="PANTHER" id="PTHR47634:SF9">
    <property type="entry name" value="PROTEIN KINASE DOMAIN-CONTAINING PROTEIN-RELATED"/>
    <property type="match status" value="1"/>
</dbReference>
<name>T1JHC3_STRMM</name>
<evidence type="ECO:0000313" key="13">
    <source>
        <dbReference type="EnsemblMetazoa" id="SMAR013254-PA"/>
    </source>
</evidence>
<keyword evidence="2 10" id="KW-0723">Serine/threonine-protein kinase</keyword>
<dbReference type="GO" id="GO:0004674">
    <property type="term" value="F:protein serine/threonine kinase activity"/>
    <property type="evidence" value="ECO:0007669"/>
    <property type="project" value="UniProtKB-KW"/>
</dbReference>
<dbReference type="GO" id="GO:0005524">
    <property type="term" value="F:ATP binding"/>
    <property type="evidence" value="ECO:0007669"/>
    <property type="project" value="UniProtKB-UniRule"/>
</dbReference>
<feature type="compositionally biased region" description="Basic and acidic residues" evidence="11">
    <location>
        <begin position="1"/>
        <end position="10"/>
    </location>
</feature>
<dbReference type="PROSITE" id="PS50011">
    <property type="entry name" value="PROTEIN_KINASE_DOM"/>
    <property type="match status" value="1"/>
</dbReference>
<dbReference type="SUPFAM" id="SSF56112">
    <property type="entry name" value="Protein kinase-like (PK-like)"/>
    <property type="match status" value="1"/>
</dbReference>
<dbReference type="EMBL" id="JH431978">
    <property type="status" value="NOT_ANNOTATED_CDS"/>
    <property type="molecule type" value="Genomic_DNA"/>
</dbReference>
<feature type="binding site" evidence="9">
    <location>
        <position position="93"/>
    </location>
    <ligand>
        <name>ATP</name>
        <dbReference type="ChEBI" id="CHEBI:30616"/>
    </ligand>
</feature>
<dbReference type="InterPro" id="IPR008271">
    <property type="entry name" value="Ser/Thr_kinase_AS"/>
</dbReference>
<dbReference type="PROSITE" id="PS00108">
    <property type="entry name" value="PROTEIN_KINASE_ST"/>
    <property type="match status" value="1"/>
</dbReference>
<feature type="domain" description="Protein kinase" evidence="12">
    <location>
        <begin position="64"/>
        <end position="365"/>
    </location>
</feature>
<keyword evidence="4 9" id="KW-0547">Nucleotide-binding</keyword>
<evidence type="ECO:0000256" key="10">
    <source>
        <dbReference type="RuleBase" id="RU000304"/>
    </source>
</evidence>
<evidence type="ECO:0000256" key="2">
    <source>
        <dbReference type="ARBA" id="ARBA00022527"/>
    </source>
</evidence>
<keyword evidence="3" id="KW-0808">Transferase</keyword>
<keyword evidence="5" id="KW-0418">Kinase</keyword>
<sequence length="367" mass="42025">METINRKNVTDDIASEKSNLNNSQPQPAAIEETFESDYKQEDPNSYCEGGYHPVTIGDTYHNRYIVIRKLGSGYFSTVWLCQDLQYTRFVALKTVKSAPIFTKVALNEIELLKCVRNYEACAPRKGRVVQLLDSFIISGVNGTHMCMVFEVLGQNLSRLMFKSENKGMPLINVKSIIKQVLEALDFLHTTCKIIHTDIKPDNICVDGNEITLTDFGNACWVNRHYFNLIQARPYRCPEVILGVNYKAKADIWSAACMTFELATGNLLFPSDSEDERHLALIVELLGDVPMRLASKSKYFRKFFSQTGKLIRFPNIKSYGLFKVLTEMNNWNANDARLFADFLQPMLAIDPNNRYSAEHCLRHKWIQF</sequence>
<dbReference type="InterPro" id="IPR000719">
    <property type="entry name" value="Prot_kinase_dom"/>
</dbReference>
<dbReference type="PROSITE" id="PS00107">
    <property type="entry name" value="PROTEIN_KINASE_ATP"/>
    <property type="match status" value="1"/>
</dbReference>
<dbReference type="STRING" id="126957.T1JHC3"/>
<organism evidence="13 14">
    <name type="scientific">Strigamia maritima</name>
    <name type="common">European centipede</name>
    <name type="synonym">Geophilus maritimus</name>
    <dbReference type="NCBI Taxonomy" id="126957"/>
    <lineage>
        <taxon>Eukaryota</taxon>
        <taxon>Metazoa</taxon>
        <taxon>Ecdysozoa</taxon>
        <taxon>Arthropoda</taxon>
        <taxon>Myriapoda</taxon>
        <taxon>Chilopoda</taxon>
        <taxon>Pleurostigmophora</taxon>
        <taxon>Geophilomorpha</taxon>
        <taxon>Linotaeniidae</taxon>
        <taxon>Strigamia</taxon>
    </lineage>
</organism>
<dbReference type="GO" id="GO:0005737">
    <property type="term" value="C:cytoplasm"/>
    <property type="evidence" value="ECO:0007669"/>
    <property type="project" value="TreeGrafter"/>
</dbReference>
<dbReference type="AlphaFoldDB" id="T1JHC3"/>
<evidence type="ECO:0000256" key="9">
    <source>
        <dbReference type="PROSITE-ProRule" id="PRU10141"/>
    </source>
</evidence>
<comment type="similarity">
    <text evidence="10">Belongs to the protein kinase superfamily.</text>
</comment>
<keyword evidence="14" id="KW-1185">Reference proteome</keyword>
<dbReference type="OMA" id="ETLPWYS"/>
<dbReference type="Pfam" id="PF00069">
    <property type="entry name" value="Pkinase"/>
    <property type="match status" value="1"/>
</dbReference>
<evidence type="ECO:0000256" key="6">
    <source>
        <dbReference type="ARBA" id="ARBA00022840"/>
    </source>
</evidence>
<reference evidence="14" key="1">
    <citation type="submission" date="2011-05" db="EMBL/GenBank/DDBJ databases">
        <authorList>
            <person name="Richards S.R."/>
            <person name="Qu J."/>
            <person name="Jiang H."/>
            <person name="Jhangiani S.N."/>
            <person name="Agravi P."/>
            <person name="Goodspeed R."/>
            <person name="Gross S."/>
            <person name="Mandapat C."/>
            <person name="Jackson L."/>
            <person name="Mathew T."/>
            <person name="Pu L."/>
            <person name="Thornton R."/>
            <person name="Saada N."/>
            <person name="Wilczek-Boney K.B."/>
            <person name="Lee S."/>
            <person name="Kovar C."/>
            <person name="Wu Y."/>
            <person name="Scherer S.E."/>
            <person name="Worley K.C."/>
            <person name="Muzny D.M."/>
            <person name="Gibbs R."/>
        </authorList>
    </citation>
    <scope>NUCLEOTIDE SEQUENCE</scope>
    <source>
        <strain evidence="14">Brora</strain>
    </source>
</reference>
<dbReference type="HOGENOM" id="CLU_000288_81_13_1"/>
<dbReference type="GO" id="GO:0050684">
    <property type="term" value="P:regulation of mRNA processing"/>
    <property type="evidence" value="ECO:0007669"/>
    <property type="project" value="TreeGrafter"/>
</dbReference>
<dbReference type="EC" id="2.7.11.1" evidence="1"/>
<evidence type="ECO:0000256" key="3">
    <source>
        <dbReference type="ARBA" id="ARBA00022679"/>
    </source>
</evidence>
<feature type="compositionally biased region" description="Polar residues" evidence="11">
    <location>
        <begin position="16"/>
        <end position="26"/>
    </location>
</feature>
<dbReference type="FunFam" id="3.30.200.20:FF:000770">
    <property type="entry name" value="SRSF protein kinase 2"/>
    <property type="match status" value="1"/>
</dbReference>
<reference evidence="13" key="2">
    <citation type="submission" date="2015-02" db="UniProtKB">
        <authorList>
            <consortium name="EnsemblMetazoa"/>
        </authorList>
    </citation>
    <scope>IDENTIFICATION</scope>
</reference>
<evidence type="ECO:0000256" key="7">
    <source>
        <dbReference type="ARBA" id="ARBA00047899"/>
    </source>
</evidence>
<dbReference type="EnsemblMetazoa" id="SMAR010458-RA">
    <property type="protein sequence ID" value="SMAR010458-PA"/>
    <property type="gene ID" value="SMAR010458"/>
</dbReference>
<comment type="catalytic activity">
    <reaction evidence="7">
        <text>L-threonyl-[protein] + ATP = O-phospho-L-threonyl-[protein] + ADP + H(+)</text>
        <dbReference type="Rhea" id="RHEA:46608"/>
        <dbReference type="Rhea" id="RHEA-COMP:11060"/>
        <dbReference type="Rhea" id="RHEA-COMP:11605"/>
        <dbReference type="ChEBI" id="CHEBI:15378"/>
        <dbReference type="ChEBI" id="CHEBI:30013"/>
        <dbReference type="ChEBI" id="CHEBI:30616"/>
        <dbReference type="ChEBI" id="CHEBI:61977"/>
        <dbReference type="ChEBI" id="CHEBI:456216"/>
        <dbReference type="EC" id="2.7.11.1"/>
    </reaction>
</comment>
<evidence type="ECO:0000259" key="12">
    <source>
        <dbReference type="PROSITE" id="PS50011"/>
    </source>
</evidence>
<evidence type="ECO:0000313" key="14">
    <source>
        <dbReference type="Proteomes" id="UP000014500"/>
    </source>
</evidence>
<keyword evidence="6 9" id="KW-0067">ATP-binding</keyword>
<dbReference type="Gene3D" id="3.30.200.20">
    <property type="entry name" value="Phosphorylase Kinase, domain 1"/>
    <property type="match status" value="1"/>
</dbReference>
<dbReference type="PANTHER" id="PTHR47634">
    <property type="entry name" value="PROTEIN KINASE DOMAIN-CONTAINING PROTEIN-RELATED"/>
    <property type="match status" value="1"/>
</dbReference>
<evidence type="ECO:0000256" key="1">
    <source>
        <dbReference type="ARBA" id="ARBA00012513"/>
    </source>
</evidence>
<dbReference type="InterPro" id="IPR051334">
    <property type="entry name" value="SRPK"/>
</dbReference>
<proteinExistence type="inferred from homology"/>
<dbReference type="InterPro" id="IPR017441">
    <property type="entry name" value="Protein_kinase_ATP_BS"/>
</dbReference>
<feature type="region of interest" description="Disordered" evidence="11">
    <location>
        <begin position="1"/>
        <end position="27"/>
    </location>
</feature>